<evidence type="ECO:0000313" key="9">
    <source>
        <dbReference type="Proteomes" id="UP000054241"/>
    </source>
</evidence>
<dbReference type="GO" id="GO:0005506">
    <property type="term" value="F:iron ion binding"/>
    <property type="evidence" value="ECO:0007669"/>
    <property type="project" value="InterPro"/>
</dbReference>
<dbReference type="InterPro" id="IPR002397">
    <property type="entry name" value="Cyt_P450_B"/>
</dbReference>
<dbReference type="OrthoDB" id="5500002at2"/>
<evidence type="ECO:0000256" key="4">
    <source>
        <dbReference type="ARBA" id="ARBA00023002"/>
    </source>
</evidence>
<comment type="caution">
    <text evidence="8">The sequence shown here is derived from an EMBL/GenBank/DDBJ whole genome shotgun (WGS) entry which is preliminary data.</text>
</comment>
<dbReference type="PROSITE" id="PS00086">
    <property type="entry name" value="CYTOCHROME_P450"/>
    <property type="match status" value="1"/>
</dbReference>
<keyword evidence="2 7" id="KW-0349">Heme</keyword>
<keyword evidence="3 7" id="KW-0479">Metal-binding</keyword>
<evidence type="ECO:0000256" key="2">
    <source>
        <dbReference type="ARBA" id="ARBA00022617"/>
    </source>
</evidence>
<evidence type="ECO:0000313" key="8">
    <source>
        <dbReference type="EMBL" id="KUM88375.1"/>
    </source>
</evidence>
<dbReference type="InterPro" id="IPR017972">
    <property type="entry name" value="Cyt_P450_CS"/>
</dbReference>
<organism evidence="8 9">
    <name type="scientific">Streptomyces cellostaticus</name>
    <dbReference type="NCBI Taxonomy" id="67285"/>
    <lineage>
        <taxon>Bacteria</taxon>
        <taxon>Bacillati</taxon>
        <taxon>Actinomycetota</taxon>
        <taxon>Actinomycetes</taxon>
        <taxon>Kitasatosporales</taxon>
        <taxon>Streptomycetaceae</taxon>
        <taxon>Streptomyces</taxon>
    </lineage>
</organism>
<dbReference type="SUPFAM" id="SSF48264">
    <property type="entry name" value="Cytochrome P450"/>
    <property type="match status" value="1"/>
</dbReference>
<name>A0A101N855_9ACTN</name>
<evidence type="ECO:0000256" key="6">
    <source>
        <dbReference type="ARBA" id="ARBA00023033"/>
    </source>
</evidence>
<keyword evidence="9" id="KW-1185">Reference proteome</keyword>
<evidence type="ECO:0000256" key="3">
    <source>
        <dbReference type="ARBA" id="ARBA00022723"/>
    </source>
</evidence>
<dbReference type="AlphaFoldDB" id="A0A101N855"/>
<dbReference type="Proteomes" id="UP000054241">
    <property type="component" value="Unassembled WGS sequence"/>
</dbReference>
<evidence type="ECO:0000256" key="5">
    <source>
        <dbReference type="ARBA" id="ARBA00023004"/>
    </source>
</evidence>
<keyword evidence="6 7" id="KW-0503">Monooxygenase</keyword>
<dbReference type="GO" id="GO:0020037">
    <property type="term" value="F:heme binding"/>
    <property type="evidence" value="ECO:0007669"/>
    <property type="project" value="InterPro"/>
</dbReference>
<keyword evidence="4 7" id="KW-0560">Oxidoreductase</keyword>
<dbReference type="Pfam" id="PF00067">
    <property type="entry name" value="p450"/>
    <property type="match status" value="1"/>
</dbReference>
<dbReference type="FunFam" id="1.10.630.10:FF:000018">
    <property type="entry name" value="Cytochrome P450 monooxygenase"/>
    <property type="match status" value="1"/>
</dbReference>
<protein>
    <submittedName>
        <fullName evidence="8">Cytochrome</fullName>
    </submittedName>
</protein>
<dbReference type="GO" id="GO:0016705">
    <property type="term" value="F:oxidoreductase activity, acting on paired donors, with incorporation or reduction of molecular oxygen"/>
    <property type="evidence" value="ECO:0007669"/>
    <property type="project" value="InterPro"/>
</dbReference>
<dbReference type="PANTHER" id="PTHR46696">
    <property type="entry name" value="P450, PUTATIVE (EUROFUNG)-RELATED"/>
    <property type="match status" value="1"/>
</dbReference>
<dbReference type="EMBL" id="LMWL01000094">
    <property type="protein sequence ID" value="KUM88375.1"/>
    <property type="molecule type" value="Genomic_DNA"/>
</dbReference>
<keyword evidence="5 7" id="KW-0408">Iron</keyword>
<dbReference type="Gene3D" id="1.10.630.10">
    <property type="entry name" value="Cytochrome P450"/>
    <property type="match status" value="1"/>
</dbReference>
<proteinExistence type="inferred from homology"/>
<accession>A0A101N855</accession>
<dbReference type="STRING" id="67285.AQI88_40165"/>
<comment type="similarity">
    <text evidence="1 7">Belongs to the cytochrome P450 family.</text>
</comment>
<sequence>MLRQESPYVIDSTGRDLPGEAARLRERGPVVRVVLPGGVAAWAVTDLDLIKQLLTDPRASKDAYQHWPAWVGGEVDESWQMSMWVSVRNMLTAYGEEHARLRRLVAGAFTARRTADLRPRVESITARLLDGLAAVAPGEAVDLRKEFAHPLPVLVMGEMLGLSEDLHADLQRMVDVLFKTTAAPEEAQANQYALYALLTELVAAKRRAPGADLTSELIAVRDEDGGEGLSEKELVDTLLLLIGAGTETTVNLIDQAVHALITHPAQLELVLRGEATWDSVIDETLRYQPVAANVPFRFAVEDIEVGGVTIPRGDPILVSLAAAGRCPHRHGADADQFDVARPSRRDHVPFGYGVHHCIGRPLARLEASIALEALFARYPRMASAVPEAELAVRESFISSGHVALPVVLEPGAAA</sequence>
<gene>
    <name evidence="8" type="ORF">AQI88_40165</name>
</gene>
<evidence type="ECO:0000256" key="1">
    <source>
        <dbReference type="ARBA" id="ARBA00010617"/>
    </source>
</evidence>
<dbReference type="PRINTS" id="PR00359">
    <property type="entry name" value="BP450"/>
</dbReference>
<dbReference type="InterPro" id="IPR036396">
    <property type="entry name" value="Cyt_P450_sf"/>
</dbReference>
<dbReference type="GO" id="GO:0004497">
    <property type="term" value="F:monooxygenase activity"/>
    <property type="evidence" value="ECO:0007669"/>
    <property type="project" value="UniProtKB-KW"/>
</dbReference>
<dbReference type="RefSeq" id="WP_067010394.1">
    <property type="nucleotide sequence ID" value="NZ_BNDU01000010.1"/>
</dbReference>
<evidence type="ECO:0000256" key="7">
    <source>
        <dbReference type="RuleBase" id="RU000461"/>
    </source>
</evidence>
<reference evidence="8 9" key="1">
    <citation type="submission" date="2015-10" db="EMBL/GenBank/DDBJ databases">
        <title>Draft genome sequence of Streptomyces cellostaticus DSM 40189, type strain for the species Streptomyces cellostaticus.</title>
        <authorList>
            <person name="Ruckert C."/>
            <person name="Winkler A."/>
            <person name="Kalinowski J."/>
            <person name="Kampfer P."/>
            <person name="Glaeser S."/>
        </authorList>
    </citation>
    <scope>NUCLEOTIDE SEQUENCE [LARGE SCALE GENOMIC DNA]</scope>
    <source>
        <strain evidence="8 9">DSM 40189</strain>
    </source>
</reference>
<dbReference type="InterPro" id="IPR001128">
    <property type="entry name" value="Cyt_P450"/>
</dbReference>
<dbReference type="CDD" id="cd11029">
    <property type="entry name" value="CYP107-like"/>
    <property type="match status" value="1"/>
</dbReference>
<dbReference type="PRINTS" id="PR00385">
    <property type="entry name" value="P450"/>
</dbReference>
<dbReference type="PANTHER" id="PTHR46696:SF1">
    <property type="entry name" value="CYTOCHROME P450 YJIB-RELATED"/>
    <property type="match status" value="1"/>
</dbReference>